<dbReference type="InterPro" id="IPR000639">
    <property type="entry name" value="Epox_hydrolase-like"/>
</dbReference>
<dbReference type="PRINTS" id="PR00412">
    <property type="entry name" value="EPOXHYDRLASE"/>
</dbReference>
<keyword evidence="3" id="KW-1185">Reference proteome</keyword>
<name>A0A4R5F4W9_9ACTN</name>
<dbReference type="Gene3D" id="3.40.50.1820">
    <property type="entry name" value="alpha/beta hydrolase"/>
    <property type="match status" value="1"/>
</dbReference>
<sequence>MSTHTAWRLRHRIRVTGGEVAADVFGQGPPVILVHGTPASSFLWREVVPVLAREHAVHVWDLLGYGDSRLAQGAVPSIDLQARTLAELVRHWELGEPALVGHDIGGATVLRAHLVHGVPARRLALLDAAVLSPWLTPFTHHMRAHADVYRTMPEQVFADLIRPRLRTATHRPMSEAVAGAYLAPWDGAAGQRRWIDQVVAVSDDDTRDLEARLPEITTPTQVLWGEHDQWLPPATAARLAAAIPGARLTVIPEAGHFLPEDNPYDTAQALLGFLGD</sequence>
<dbReference type="InterPro" id="IPR000073">
    <property type="entry name" value="AB_hydrolase_1"/>
</dbReference>
<dbReference type="AlphaFoldDB" id="A0A4R5F4W9"/>
<accession>A0A4R5F4W9</accession>
<evidence type="ECO:0000313" key="2">
    <source>
        <dbReference type="EMBL" id="TDE42555.1"/>
    </source>
</evidence>
<dbReference type="PRINTS" id="PR00111">
    <property type="entry name" value="ABHYDROLASE"/>
</dbReference>
<evidence type="ECO:0000259" key="1">
    <source>
        <dbReference type="Pfam" id="PF00561"/>
    </source>
</evidence>
<dbReference type="Proteomes" id="UP000295136">
    <property type="component" value="Unassembled WGS sequence"/>
</dbReference>
<dbReference type="SUPFAM" id="SSF53474">
    <property type="entry name" value="alpha/beta-Hydrolases"/>
    <property type="match status" value="1"/>
</dbReference>
<dbReference type="PANTHER" id="PTHR46438">
    <property type="entry name" value="ALPHA/BETA-HYDROLASES SUPERFAMILY PROTEIN"/>
    <property type="match status" value="1"/>
</dbReference>
<protein>
    <submittedName>
        <fullName evidence="2">Alpha/beta hydrolase</fullName>
    </submittedName>
</protein>
<dbReference type="GO" id="GO:0016787">
    <property type="term" value="F:hydrolase activity"/>
    <property type="evidence" value="ECO:0007669"/>
    <property type="project" value="UniProtKB-KW"/>
</dbReference>
<dbReference type="PANTHER" id="PTHR46438:SF11">
    <property type="entry name" value="LIPASE-RELATED"/>
    <property type="match status" value="1"/>
</dbReference>
<keyword evidence="2" id="KW-0378">Hydrolase</keyword>
<reference evidence="2 3" key="1">
    <citation type="submission" date="2019-03" db="EMBL/GenBank/DDBJ databases">
        <title>Draft genome sequences of novel Actinobacteria.</title>
        <authorList>
            <person name="Sahin N."/>
            <person name="Ay H."/>
            <person name="Saygin H."/>
        </authorList>
    </citation>
    <scope>NUCLEOTIDE SEQUENCE [LARGE SCALE GENOMIC DNA]</scope>
    <source>
        <strain evidence="2 3">6K102</strain>
    </source>
</reference>
<dbReference type="Pfam" id="PF00561">
    <property type="entry name" value="Abhydrolase_1"/>
    <property type="match status" value="1"/>
</dbReference>
<gene>
    <name evidence="2" type="ORF">E1295_27625</name>
</gene>
<organism evidence="2 3">
    <name type="scientific">Nonomuraea mesophila</name>
    <dbReference type="NCBI Taxonomy" id="2530382"/>
    <lineage>
        <taxon>Bacteria</taxon>
        <taxon>Bacillati</taxon>
        <taxon>Actinomycetota</taxon>
        <taxon>Actinomycetes</taxon>
        <taxon>Streptosporangiales</taxon>
        <taxon>Streptosporangiaceae</taxon>
        <taxon>Nonomuraea</taxon>
    </lineage>
</organism>
<dbReference type="InterPro" id="IPR029058">
    <property type="entry name" value="AB_hydrolase_fold"/>
</dbReference>
<evidence type="ECO:0000313" key="3">
    <source>
        <dbReference type="Proteomes" id="UP000295136"/>
    </source>
</evidence>
<comment type="caution">
    <text evidence="2">The sequence shown here is derived from an EMBL/GenBank/DDBJ whole genome shotgun (WGS) entry which is preliminary data.</text>
</comment>
<dbReference type="RefSeq" id="WP_132634178.1">
    <property type="nucleotide sequence ID" value="NZ_SMLD01000084.1"/>
</dbReference>
<proteinExistence type="predicted"/>
<dbReference type="EMBL" id="SMLD01000084">
    <property type="protein sequence ID" value="TDE42555.1"/>
    <property type="molecule type" value="Genomic_DNA"/>
</dbReference>
<feature type="domain" description="AB hydrolase-1" evidence="1">
    <location>
        <begin position="29"/>
        <end position="263"/>
    </location>
</feature>